<dbReference type="Proteomes" id="UP001231587">
    <property type="component" value="Unassembled WGS sequence"/>
</dbReference>
<dbReference type="AlphaFoldDB" id="A0A9X1CBC7"/>
<evidence type="ECO:0000259" key="2">
    <source>
        <dbReference type="SMART" id="SM00089"/>
    </source>
</evidence>
<evidence type="ECO:0000313" key="3">
    <source>
        <dbReference type="EMBL" id="MBP1839912.1"/>
    </source>
</evidence>
<sequence>MMKFIKYAFSLGLVVLIAISCAEDDNTDYVNDITAPENVSASVSVTQDNTGLVTITPLADGAVSYDVSFGDGSDPELSITPGDGATHTYEEGTYTATITAVSLNGLTTSADQSVIVSFKQPENLVVTIENDAAISKQVNVSATADYAIGFEVYFGEDDDAEPMPLNVEETISYQYQEAGTYTIKVVAMSAAIATTEYSEDFEVTAILQPLEAAPVPIRDQADVISIYSDTYTNPEGIDYNPNWGQTTTYTQINVNGNNMIQYGDITYQGIDFSGTSVDASAMEFIHVDVWTANADFNAKMSPISAGPNETAVELELTQDEWTSFDIPVSMFIEQNGALDFSNMIQFKFEGVESGAGTIFIDNLFFYKVPSGVETGIVGTWKLASVAGALGVGPAVGDVSWWNCDDACVTERACFYDDTYVFNEDGTFQNEFGGETWVEEWQGGSNGCGTPVAPHDGSNAATYVYDDDTNTITLNGQGAFIGLSKGTNTGELTNPADAPDSIIYSATFSDPNTLAVVIETGTGSGTFWQFTLVREGVVSSPLTGTWQMSQEAGALGVGPSIGDISWWNCDDACVTERACYYDDAYVFSADGTFKNEFGGSTWLEEWQSGFNGCGTPVAPFDGSNAATYTYSDGVLTLNGQGAFIGLAKATNAAEISDAADAADSVSYILSFIDNNTISVSIETGTGSGTFWQFKLERI</sequence>
<dbReference type="Proteomes" id="UP001138672">
    <property type="component" value="Unassembled WGS sequence"/>
</dbReference>
<dbReference type="SMART" id="SM00089">
    <property type="entry name" value="PKD"/>
    <property type="match status" value="2"/>
</dbReference>
<gene>
    <name evidence="3" type="ORF">J2Z56_001836</name>
    <name evidence="4" type="ORF">J2Z57_001959</name>
</gene>
<feature type="chain" id="PRO_5040758288" description="PKD/Chitinase domain-containing protein" evidence="1">
    <location>
        <begin position="23"/>
        <end position="697"/>
    </location>
</feature>
<dbReference type="Gene3D" id="2.60.120.430">
    <property type="entry name" value="Galactose-binding lectin"/>
    <property type="match status" value="1"/>
</dbReference>
<dbReference type="EMBL" id="JAGGJQ010000004">
    <property type="protein sequence ID" value="MBP1839912.1"/>
    <property type="molecule type" value="Genomic_DNA"/>
</dbReference>
<dbReference type="SUPFAM" id="SSF49299">
    <property type="entry name" value="PKD domain"/>
    <property type="match status" value="1"/>
</dbReference>
<dbReference type="InterPro" id="IPR022409">
    <property type="entry name" value="PKD/Chitinase_dom"/>
</dbReference>
<dbReference type="RefSeq" id="WP_157486282.1">
    <property type="nucleotide sequence ID" value="NZ_JAGGJQ010000004.1"/>
</dbReference>
<evidence type="ECO:0000256" key="1">
    <source>
        <dbReference type="SAM" id="SignalP"/>
    </source>
</evidence>
<comment type="caution">
    <text evidence="3">The sequence shown here is derived from an EMBL/GenBank/DDBJ whole genome shotgun (WGS) entry which is preliminary data.</text>
</comment>
<dbReference type="InterPro" id="IPR013783">
    <property type="entry name" value="Ig-like_fold"/>
</dbReference>
<name>A0A9X1CBC7_9FLAO</name>
<dbReference type="EMBL" id="JAUSUU010000005">
    <property type="protein sequence ID" value="MDQ0335511.1"/>
    <property type="molecule type" value="Genomic_DNA"/>
</dbReference>
<dbReference type="InterPro" id="IPR035986">
    <property type="entry name" value="PKD_dom_sf"/>
</dbReference>
<protein>
    <recommendedName>
        <fullName evidence="2">PKD/Chitinase domain-containing protein</fullName>
    </recommendedName>
</protein>
<keyword evidence="6" id="KW-1185">Reference proteome</keyword>
<dbReference type="OrthoDB" id="5381604at2"/>
<feature type="domain" description="PKD/Chitinase" evidence="2">
    <location>
        <begin position="40"/>
        <end position="119"/>
    </location>
</feature>
<accession>A0A9X1CBC7</accession>
<dbReference type="PROSITE" id="PS51257">
    <property type="entry name" value="PROKAR_LIPOPROTEIN"/>
    <property type="match status" value="1"/>
</dbReference>
<dbReference type="CDD" id="cd00146">
    <property type="entry name" value="PKD"/>
    <property type="match status" value="1"/>
</dbReference>
<evidence type="ECO:0000313" key="6">
    <source>
        <dbReference type="Proteomes" id="UP001231587"/>
    </source>
</evidence>
<organism evidence="3 5">
    <name type="scientific">Formosa algae</name>
    <dbReference type="NCBI Taxonomy" id="225843"/>
    <lineage>
        <taxon>Bacteria</taxon>
        <taxon>Pseudomonadati</taxon>
        <taxon>Bacteroidota</taxon>
        <taxon>Flavobacteriia</taxon>
        <taxon>Flavobacteriales</taxon>
        <taxon>Flavobacteriaceae</taxon>
        <taxon>Formosa</taxon>
    </lineage>
</organism>
<evidence type="ECO:0000313" key="5">
    <source>
        <dbReference type="Proteomes" id="UP001138672"/>
    </source>
</evidence>
<feature type="signal peptide" evidence="1">
    <location>
        <begin position="1"/>
        <end position="22"/>
    </location>
</feature>
<evidence type="ECO:0000313" key="4">
    <source>
        <dbReference type="EMBL" id="MDQ0335511.1"/>
    </source>
</evidence>
<proteinExistence type="predicted"/>
<keyword evidence="1" id="KW-0732">Signal</keyword>
<feature type="domain" description="PKD/Chitinase" evidence="2">
    <location>
        <begin position="123"/>
        <end position="200"/>
    </location>
</feature>
<dbReference type="Gene3D" id="2.60.40.10">
    <property type="entry name" value="Immunoglobulins"/>
    <property type="match status" value="1"/>
</dbReference>
<reference evidence="3" key="1">
    <citation type="submission" date="2021-03" db="EMBL/GenBank/DDBJ databases">
        <title>Genomic Encyclopedia of Type Strains, Phase IV (KMG-IV): sequencing the most valuable type-strain genomes for metagenomic binning, comparative biology and taxonomic classification.</title>
        <authorList>
            <person name="Goeker M."/>
        </authorList>
    </citation>
    <scope>NUCLEOTIDE SEQUENCE</scope>
    <source>
        <strain evidence="3">DSM 15523</strain>
        <strain evidence="4 6">DSM 16476</strain>
    </source>
</reference>